<dbReference type="AlphaFoldDB" id="A0A811U3N5"/>
<keyword evidence="2" id="KW-1185">Reference proteome</keyword>
<name>A0A811U3N5_CERCA</name>
<sequence>MCEPSCPLNAYCAAPNDCSCYAGYTLVDRVCVPPCKDQCGADSSCIAPDQCHCNRGFLEQDGKCDDDIGDVDCEVASPSYSQPPAYNSLTRKC</sequence>
<comment type="caution">
    <text evidence="1">The sequence shown here is derived from an EMBL/GenBank/DDBJ whole genome shotgun (WGS) entry which is preliminary data.</text>
</comment>
<evidence type="ECO:0000313" key="2">
    <source>
        <dbReference type="Proteomes" id="UP000606786"/>
    </source>
</evidence>
<protein>
    <submittedName>
        <fullName evidence="1">(Mediterranean fruit fly) hypothetical protein</fullName>
    </submittedName>
</protein>
<dbReference type="Gene3D" id="2.10.25.10">
    <property type="entry name" value="Laminin"/>
    <property type="match status" value="1"/>
</dbReference>
<dbReference type="Proteomes" id="UP000606786">
    <property type="component" value="Unassembled WGS sequence"/>
</dbReference>
<accession>A0A811U3N5</accession>
<gene>
    <name evidence="1" type="ORF">CCAP1982_LOCUS2433</name>
</gene>
<reference evidence="1" key="1">
    <citation type="submission" date="2020-11" db="EMBL/GenBank/DDBJ databases">
        <authorList>
            <person name="Whitehead M."/>
        </authorList>
    </citation>
    <scope>NUCLEOTIDE SEQUENCE</scope>
    <source>
        <strain evidence="1">EGII</strain>
    </source>
</reference>
<dbReference type="EMBL" id="CAJHJT010000001">
    <property type="protein sequence ID" value="CAD6993624.1"/>
    <property type="molecule type" value="Genomic_DNA"/>
</dbReference>
<evidence type="ECO:0000313" key="1">
    <source>
        <dbReference type="EMBL" id="CAD6993624.1"/>
    </source>
</evidence>
<dbReference type="OrthoDB" id="409374at2759"/>
<organism evidence="1 2">
    <name type="scientific">Ceratitis capitata</name>
    <name type="common">Mediterranean fruit fly</name>
    <name type="synonym">Tephritis capitata</name>
    <dbReference type="NCBI Taxonomy" id="7213"/>
    <lineage>
        <taxon>Eukaryota</taxon>
        <taxon>Metazoa</taxon>
        <taxon>Ecdysozoa</taxon>
        <taxon>Arthropoda</taxon>
        <taxon>Hexapoda</taxon>
        <taxon>Insecta</taxon>
        <taxon>Pterygota</taxon>
        <taxon>Neoptera</taxon>
        <taxon>Endopterygota</taxon>
        <taxon>Diptera</taxon>
        <taxon>Brachycera</taxon>
        <taxon>Muscomorpha</taxon>
        <taxon>Tephritoidea</taxon>
        <taxon>Tephritidae</taxon>
        <taxon>Ceratitis</taxon>
        <taxon>Ceratitis</taxon>
    </lineage>
</organism>
<proteinExistence type="predicted"/>